<sequence>MAGSALHIGPWSIIALRDLLVPSSCRILILDRLCRARNLLLGGRSFCCIPRLIMGWECF</sequence>
<dbReference type="KEGG" id="moc:BB934_13885"/>
<dbReference type="EMBL" id="CP016616">
    <property type="protein sequence ID" value="ANY79169.1"/>
    <property type="molecule type" value="Genomic_DNA"/>
</dbReference>
<proteinExistence type="predicted"/>
<reference evidence="1" key="1">
    <citation type="submission" date="2016-07" db="EMBL/GenBank/DDBJ databases">
        <title>Microvirga ossetica sp. nov. a new species of rhizobia isolated from root nodules of the legume species Vicia alpestris Steven originated from North Ossetia region in the Caucasus.</title>
        <authorList>
            <person name="Safronova V.I."/>
            <person name="Kuznetsova I.G."/>
            <person name="Sazanova A.L."/>
            <person name="Belimov A."/>
            <person name="Andronov E."/>
            <person name="Osledkin Y.S."/>
            <person name="Onishchuk O.P."/>
            <person name="Kurchak O.N."/>
            <person name="Shaposhnikov A.I."/>
            <person name="Willems A."/>
            <person name="Tikhonovich I.A."/>
        </authorList>
    </citation>
    <scope>NUCLEOTIDE SEQUENCE [LARGE SCALE GENOMIC DNA]</scope>
    <source>
        <strain evidence="1">V5/3M</strain>
    </source>
</reference>
<protein>
    <submittedName>
        <fullName evidence="1">Uncharacterized protein</fullName>
    </submittedName>
</protein>
<name>A0A1B2EGU4_9HYPH</name>
<evidence type="ECO:0000313" key="1">
    <source>
        <dbReference type="EMBL" id="ANY79169.1"/>
    </source>
</evidence>
<organism evidence="1">
    <name type="scientific">Microvirga ossetica</name>
    <dbReference type="NCBI Taxonomy" id="1882682"/>
    <lineage>
        <taxon>Bacteria</taxon>
        <taxon>Pseudomonadati</taxon>
        <taxon>Pseudomonadota</taxon>
        <taxon>Alphaproteobacteria</taxon>
        <taxon>Hyphomicrobiales</taxon>
        <taxon>Methylobacteriaceae</taxon>
        <taxon>Microvirga</taxon>
    </lineage>
</organism>
<gene>
    <name evidence="1" type="ORF">BB934_13885</name>
</gene>
<dbReference type="AlphaFoldDB" id="A0A1B2EGU4"/>
<accession>A0A1B2EGU4</accession>